<sequence>MIAKKKTAFSEREKAGFPHCAGRVCSLCNASEKVKRIA</sequence>
<reference evidence="1" key="1">
    <citation type="journal article" date="2021" name="Microb. Physiol.">
        <title>Proteogenomic Insights into the Physiology of Marine, Sulfate-Reducing, Filamentous Desulfonema limicola and Desulfonema magnum.</title>
        <authorList>
            <person name="Schnaars V."/>
            <person name="Wohlbrand L."/>
            <person name="Scheve S."/>
            <person name="Hinrichs C."/>
            <person name="Reinhardt R."/>
            <person name="Rabus R."/>
        </authorList>
    </citation>
    <scope>NUCLEOTIDE SEQUENCE</scope>
    <source>
        <strain evidence="1">4be13</strain>
    </source>
</reference>
<name>A0A975GLX0_9BACT</name>
<dbReference type="EMBL" id="CP061800">
    <property type="protein sequence ID" value="QTA86025.1"/>
    <property type="molecule type" value="Genomic_DNA"/>
</dbReference>
<gene>
    <name evidence="1" type="ORF">dnm_020430</name>
</gene>
<protein>
    <submittedName>
        <fullName evidence="1">Uncharacterized protein</fullName>
    </submittedName>
</protein>
<evidence type="ECO:0000313" key="1">
    <source>
        <dbReference type="EMBL" id="QTA86025.1"/>
    </source>
</evidence>
<keyword evidence="2" id="KW-1185">Reference proteome</keyword>
<accession>A0A975GLX0</accession>
<organism evidence="1 2">
    <name type="scientific">Desulfonema magnum</name>
    <dbReference type="NCBI Taxonomy" id="45655"/>
    <lineage>
        <taxon>Bacteria</taxon>
        <taxon>Pseudomonadati</taxon>
        <taxon>Thermodesulfobacteriota</taxon>
        <taxon>Desulfobacteria</taxon>
        <taxon>Desulfobacterales</taxon>
        <taxon>Desulfococcaceae</taxon>
        <taxon>Desulfonema</taxon>
    </lineage>
</organism>
<proteinExistence type="predicted"/>
<dbReference type="Proteomes" id="UP000663722">
    <property type="component" value="Chromosome"/>
</dbReference>
<dbReference type="AlphaFoldDB" id="A0A975GLX0"/>
<dbReference type="KEGG" id="dmm:dnm_020430"/>
<evidence type="ECO:0000313" key="2">
    <source>
        <dbReference type="Proteomes" id="UP000663722"/>
    </source>
</evidence>